<dbReference type="GO" id="GO:0051026">
    <property type="term" value="P:chiasma assembly"/>
    <property type="evidence" value="ECO:0007669"/>
    <property type="project" value="TreeGrafter"/>
</dbReference>
<dbReference type="GO" id="GO:0006298">
    <property type="term" value="P:mismatch repair"/>
    <property type="evidence" value="ECO:0007669"/>
    <property type="project" value="InterPro"/>
</dbReference>
<dbReference type="Gene3D" id="3.40.50.300">
    <property type="entry name" value="P-loop containing nucleotide triphosphate hydrolases"/>
    <property type="match status" value="1"/>
</dbReference>
<keyword evidence="3" id="KW-0067">ATP-binding</keyword>
<dbReference type="Pfam" id="PF05192">
    <property type="entry name" value="MutS_III"/>
    <property type="match status" value="1"/>
</dbReference>
<protein>
    <recommendedName>
        <fullName evidence="6">DNA mismatch repair proteins mutS family domain-containing protein</fullName>
    </recommendedName>
</protein>
<keyword evidence="2" id="KW-0547">Nucleotide-binding</keyword>
<dbReference type="CDD" id="cd03281">
    <property type="entry name" value="ABC_MSH5_euk"/>
    <property type="match status" value="1"/>
</dbReference>
<sequence length="958" mass="105989">MMRLKESRSSSTARSSQRASSSSTSSAILDPHRPKVQIHTPHCSDMRSDSLPQPSSDSFPRDTQQDDPNDDLDWLSEIVMAVDVKERGTVGCCYYVARNQKLYFMEDLKLGSVEVVDALKVYIEPTVILISTKSDDTILDRLDPEAATRRSDYDLTSIDYQFHLPFVLELRPPSEFSYEAAKSKLENLRLGDDNAPGLTFVVPGEAPITQNFEDGITSAGQQGQLLRLSGWVDLESRLTVGCAGALLSYLQRRRAAAFLPGDEAAHLLFRISSLGMFTLRNTMFINADTLLSLQILNSEYHPHSHNQGPTKATAGSKEGLSVYGLFYHLARTTQGRVLLRQYFLRPSLDLDVIRERHATISVFVRPENGIALETLVKNLQSVKNIRVIMVHLRKGVGGGQGSTHGFSRSIWMGVQQFVYHALRIKDILQDTVGADTLSIRAKVIEKFEGYHFAQVGRKIGEIIDFEKSAEEGRTVIRAGVDEELDHMKHIFAGLDALLSQVARKLAERIPFELQESLNVIYFPQIGFLTTVPLDPTTGGGVYEGGIDSPWERMFSTEEQVYFKNSEMREMDDHFGDLYGIITDREIEICHELAQYVLGYEELLTITSDICGELDSLLALAQGAKLYKLSKPRMTRDNVIQVRGGRHILQELMVSSFVPNDISLTGGPGDDPNRSSIDQTTRSQNAYPSSYPTRHTDTPVDGPSMLVLTGPNYSGKSVYLKQIALIVFLAHIGSFVPADSAKIGLTDKILARVATRETVSKMQSAFMIDLQQISLALSSATRRSLVIIDEFGKGTDSSDGAGLACGVFEYFLSLGRECPKVAAATHFHEIFVTGLFQPRPAVTFAHMEVRIDSEAPDVAEQVTYLYNFREGRSASSLGTCCAAMNGIPPEIIQRAEELILLAARGEDLVAACSKMPQSEVAELEEAERIARNFLEADVSKDPRKLLSDILTASTTESGL</sequence>
<proteinExistence type="inferred from homology"/>
<evidence type="ECO:0000256" key="2">
    <source>
        <dbReference type="ARBA" id="ARBA00022741"/>
    </source>
</evidence>
<comment type="similarity">
    <text evidence="1">Belongs to the DNA mismatch repair MutS family.</text>
</comment>
<organism evidence="7 8">
    <name type="scientific">Delitschia confertaspora ATCC 74209</name>
    <dbReference type="NCBI Taxonomy" id="1513339"/>
    <lineage>
        <taxon>Eukaryota</taxon>
        <taxon>Fungi</taxon>
        <taxon>Dikarya</taxon>
        <taxon>Ascomycota</taxon>
        <taxon>Pezizomycotina</taxon>
        <taxon>Dothideomycetes</taxon>
        <taxon>Pleosporomycetidae</taxon>
        <taxon>Pleosporales</taxon>
        <taxon>Delitschiaceae</taxon>
        <taxon>Delitschia</taxon>
    </lineage>
</organism>
<dbReference type="AlphaFoldDB" id="A0A9P4MSS4"/>
<dbReference type="SUPFAM" id="SSF52540">
    <property type="entry name" value="P-loop containing nucleoside triphosphate hydrolases"/>
    <property type="match status" value="1"/>
</dbReference>
<dbReference type="OrthoDB" id="29596at2759"/>
<dbReference type="InterPro" id="IPR045076">
    <property type="entry name" value="MutS"/>
</dbReference>
<feature type="region of interest" description="Disordered" evidence="5">
    <location>
        <begin position="1"/>
        <end position="70"/>
    </location>
</feature>
<feature type="compositionally biased region" description="Polar residues" evidence="5">
    <location>
        <begin position="673"/>
        <end position="692"/>
    </location>
</feature>
<feature type="domain" description="DNA mismatch repair proteins mutS family" evidence="6">
    <location>
        <begin position="783"/>
        <end position="799"/>
    </location>
</feature>
<dbReference type="PANTHER" id="PTHR11361:SF20">
    <property type="entry name" value="MUTS PROTEIN HOMOLOG 5"/>
    <property type="match status" value="1"/>
</dbReference>
<evidence type="ECO:0000259" key="6">
    <source>
        <dbReference type="PROSITE" id="PS00486"/>
    </source>
</evidence>
<dbReference type="PROSITE" id="PS00486">
    <property type="entry name" value="DNA_MISMATCH_REPAIR_2"/>
    <property type="match status" value="1"/>
</dbReference>
<dbReference type="GO" id="GO:0005524">
    <property type="term" value="F:ATP binding"/>
    <property type="evidence" value="ECO:0007669"/>
    <property type="project" value="UniProtKB-KW"/>
</dbReference>
<evidence type="ECO:0000256" key="1">
    <source>
        <dbReference type="ARBA" id="ARBA00006271"/>
    </source>
</evidence>
<gene>
    <name evidence="7" type="ORF">GQ43DRAFT_465698</name>
</gene>
<dbReference type="InterPro" id="IPR027417">
    <property type="entry name" value="P-loop_NTPase"/>
</dbReference>
<evidence type="ECO:0000256" key="3">
    <source>
        <dbReference type="ARBA" id="ARBA00022840"/>
    </source>
</evidence>
<feature type="region of interest" description="Disordered" evidence="5">
    <location>
        <begin position="662"/>
        <end position="697"/>
    </location>
</feature>
<dbReference type="SMART" id="SM00534">
    <property type="entry name" value="MUTSac"/>
    <property type="match status" value="1"/>
</dbReference>
<dbReference type="PANTHER" id="PTHR11361">
    <property type="entry name" value="DNA MISMATCH REPAIR PROTEIN MUTS FAMILY MEMBER"/>
    <property type="match status" value="1"/>
</dbReference>
<name>A0A9P4MSS4_9PLEO</name>
<dbReference type="SMART" id="SM00533">
    <property type="entry name" value="MUTSd"/>
    <property type="match status" value="1"/>
</dbReference>
<reference evidence="7" key="1">
    <citation type="journal article" date="2020" name="Stud. Mycol.">
        <title>101 Dothideomycetes genomes: a test case for predicting lifestyles and emergence of pathogens.</title>
        <authorList>
            <person name="Haridas S."/>
            <person name="Albert R."/>
            <person name="Binder M."/>
            <person name="Bloem J."/>
            <person name="Labutti K."/>
            <person name="Salamov A."/>
            <person name="Andreopoulos B."/>
            <person name="Baker S."/>
            <person name="Barry K."/>
            <person name="Bills G."/>
            <person name="Bluhm B."/>
            <person name="Cannon C."/>
            <person name="Castanera R."/>
            <person name="Culley D."/>
            <person name="Daum C."/>
            <person name="Ezra D."/>
            <person name="Gonzalez J."/>
            <person name="Henrissat B."/>
            <person name="Kuo A."/>
            <person name="Liang C."/>
            <person name="Lipzen A."/>
            <person name="Lutzoni F."/>
            <person name="Magnuson J."/>
            <person name="Mondo S."/>
            <person name="Nolan M."/>
            <person name="Ohm R."/>
            <person name="Pangilinan J."/>
            <person name="Park H.-J."/>
            <person name="Ramirez L."/>
            <person name="Alfaro M."/>
            <person name="Sun H."/>
            <person name="Tritt A."/>
            <person name="Yoshinaga Y."/>
            <person name="Zwiers L.-H."/>
            <person name="Turgeon B."/>
            <person name="Goodwin S."/>
            <person name="Spatafora J."/>
            <person name="Crous P."/>
            <person name="Grigoriev I."/>
        </authorList>
    </citation>
    <scope>NUCLEOTIDE SEQUENCE</scope>
    <source>
        <strain evidence="7">ATCC 74209</strain>
    </source>
</reference>
<dbReference type="GO" id="GO:0005634">
    <property type="term" value="C:nucleus"/>
    <property type="evidence" value="ECO:0007669"/>
    <property type="project" value="TreeGrafter"/>
</dbReference>
<feature type="compositionally biased region" description="Low complexity" evidence="5">
    <location>
        <begin position="9"/>
        <end position="27"/>
    </location>
</feature>
<dbReference type="InterPro" id="IPR000432">
    <property type="entry name" value="DNA_mismatch_repair_MutS_C"/>
</dbReference>
<dbReference type="SUPFAM" id="SSF48334">
    <property type="entry name" value="DNA repair protein MutS, domain III"/>
    <property type="match status" value="1"/>
</dbReference>
<keyword evidence="4" id="KW-0238">DNA-binding</keyword>
<accession>A0A9P4MSS4</accession>
<dbReference type="Proteomes" id="UP000799536">
    <property type="component" value="Unassembled WGS sequence"/>
</dbReference>
<evidence type="ECO:0000256" key="5">
    <source>
        <dbReference type="SAM" id="MobiDB-lite"/>
    </source>
</evidence>
<dbReference type="EMBL" id="ML994152">
    <property type="protein sequence ID" value="KAF2198323.1"/>
    <property type="molecule type" value="Genomic_DNA"/>
</dbReference>
<dbReference type="Gene3D" id="1.10.1420.10">
    <property type="match status" value="1"/>
</dbReference>
<dbReference type="GO" id="GO:0030983">
    <property type="term" value="F:mismatched DNA binding"/>
    <property type="evidence" value="ECO:0007669"/>
    <property type="project" value="InterPro"/>
</dbReference>
<dbReference type="GO" id="GO:0140664">
    <property type="term" value="F:ATP-dependent DNA damage sensor activity"/>
    <property type="evidence" value="ECO:0007669"/>
    <property type="project" value="InterPro"/>
</dbReference>
<dbReference type="Pfam" id="PF00488">
    <property type="entry name" value="MutS_V"/>
    <property type="match status" value="1"/>
</dbReference>
<evidence type="ECO:0000313" key="7">
    <source>
        <dbReference type="EMBL" id="KAF2198323.1"/>
    </source>
</evidence>
<dbReference type="InterPro" id="IPR036187">
    <property type="entry name" value="DNA_mismatch_repair_MutS_sf"/>
</dbReference>
<comment type="caution">
    <text evidence="7">The sequence shown here is derived from an EMBL/GenBank/DDBJ whole genome shotgun (WGS) entry which is preliminary data.</text>
</comment>
<keyword evidence="8" id="KW-1185">Reference proteome</keyword>
<dbReference type="InterPro" id="IPR007696">
    <property type="entry name" value="DNA_mismatch_repair_MutS_core"/>
</dbReference>
<evidence type="ECO:0000313" key="8">
    <source>
        <dbReference type="Proteomes" id="UP000799536"/>
    </source>
</evidence>
<evidence type="ECO:0000256" key="4">
    <source>
        <dbReference type="ARBA" id="ARBA00023125"/>
    </source>
</evidence>